<dbReference type="OrthoDB" id="3260975at2759"/>
<name>A0A0C9XCH5_9AGAR</name>
<sequence>MADRNSDKLFTGDEDDTLEPRDFLKRVQRFLMTTTWEDEGKVTYFETWLKSGSTAEQWFRDLEGAKKNTWTELCKAFKERWPERPIVQKSTAEKQAELEGERITEAELGTKVKVNGAEVYAHIAWANRVEKLAKAIPDNNNLLVVGCRRQLPPTLKALVSSAHDTWTTFCTAVRAIRPVDIEEEKEKQNKQARIEGKLQRVRQQQQRQPPQTPSSALGQAFRNFSVGPIAQPRFQPATTNSQGPPQQFRGPQRTDTEKLAIIGRILPPHPDTAAGWAAYEAEIAAWNRNGYGRAVYETRPYPLTPGTSPVASGECFGCGKTGHSSSACTANTRIPEVERVWRQKANSIRAGANAASRNANPNVNLVAEDDVFVSREDYDAEVIARYLARQNQGNGEGPSGN</sequence>
<dbReference type="AlphaFoldDB" id="A0A0C9XCH5"/>
<protein>
    <submittedName>
        <fullName evidence="4">Unplaced genomic scaffold K443scaffold_220, whole genome shotgun sequence</fullName>
    </submittedName>
</protein>
<reference evidence="4 5" key="1">
    <citation type="submission" date="2014-04" db="EMBL/GenBank/DDBJ databases">
        <authorList>
            <consortium name="DOE Joint Genome Institute"/>
            <person name="Kuo A."/>
            <person name="Kohler A."/>
            <person name="Nagy L.G."/>
            <person name="Floudas D."/>
            <person name="Copeland A."/>
            <person name="Barry K.W."/>
            <person name="Cichocki N."/>
            <person name="Veneault-Fourrey C."/>
            <person name="LaButti K."/>
            <person name="Lindquist E.A."/>
            <person name="Lipzen A."/>
            <person name="Lundell T."/>
            <person name="Morin E."/>
            <person name="Murat C."/>
            <person name="Sun H."/>
            <person name="Tunlid A."/>
            <person name="Henrissat B."/>
            <person name="Grigoriev I.V."/>
            <person name="Hibbett D.S."/>
            <person name="Martin F."/>
            <person name="Nordberg H.P."/>
            <person name="Cantor M.N."/>
            <person name="Hua S.X."/>
        </authorList>
    </citation>
    <scope>NUCLEOTIDE SEQUENCE [LARGE SCALE GENOMIC DNA]</scope>
    <source>
        <strain evidence="4 5">LaAM-08-1</strain>
    </source>
</reference>
<evidence type="ECO:0000256" key="1">
    <source>
        <dbReference type="PROSITE-ProRule" id="PRU00047"/>
    </source>
</evidence>
<dbReference type="GO" id="GO:0008270">
    <property type="term" value="F:zinc ion binding"/>
    <property type="evidence" value="ECO:0007669"/>
    <property type="project" value="UniProtKB-KW"/>
</dbReference>
<keyword evidence="5" id="KW-1185">Reference proteome</keyword>
<proteinExistence type="predicted"/>
<dbReference type="PROSITE" id="PS50158">
    <property type="entry name" value="ZF_CCHC"/>
    <property type="match status" value="1"/>
</dbReference>
<accession>A0A0C9XCH5</accession>
<feature type="region of interest" description="Disordered" evidence="2">
    <location>
        <begin position="230"/>
        <end position="253"/>
    </location>
</feature>
<dbReference type="GO" id="GO:0003676">
    <property type="term" value="F:nucleic acid binding"/>
    <property type="evidence" value="ECO:0007669"/>
    <property type="project" value="InterPro"/>
</dbReference>
<feature type="region of interest" description="Disordered" evidence="2">
    <location>
        <begin position="198"/>
        <end position="218"/>
    </location>
</feature>
<keyword evidence="1" id="KW-0479">Metal-binding</keyword>
<dbReference type="EMBL" id="KN838755">
    <property type="protein sequence ID" value="KIJ95436.1"/>
    <property type="molecule type" value="Genomic_DNA"/>
</dbReference>
<feature type="domain" description="CCHC-type" evidence="3">
    <location>
        <begin position="315"/>
        <end position="328"/>
    </location>
</feature>
<feature type="compositionally biased region" description="Low complexity" evidence="2">
    <location>
        <begin position="242"/>
        <end position="251"/>
    </location>
</feature>
<evidence type="ECO:0000256" key="2">
    <source>
        <dbReference type="SAM" id="MobiDB-lite"/>
    </source>
</evidence>
<keyword evidence="1" id="KW-0863">Zinc-finger</keyword>
<dbReference type="InterPro" id="IPR001878">
    <property type="entry name" value="Znf_CCHC"/>
</dbReference>
<dbReference type="Proteomes" id="UP000054477">
    <property type="component" value="Unassembled WGS sequence"/>
</dbReference>
<keyword evidence="1" id="KW-0862">Zinc</keyword>
<evidence type="ECO:0000313" key="4">
    <source>
        <dbReference type="EMBL" id="KIJ95436.1"/>
    </source>
</evidence>
<gene>
    <name evidence="4" type="ORF">K443DRAFT_683019</name>
</gene>
<evidence type="ECO:0000259" key="3">
    <source>
        <dbReference type="PROSITE" id="PS50158"/>
    </source>
</evidence>
<evidence type="ECO:0000313" key="5">
    <source>
        <dbReference type="Proteomes" id="UP000054477"/>
    </source>
</evidence>
<reference evidence="5" key="2">
    <citation type="submission" date="2015-01" db="EMBL/GenBank/DDBJ databases">
        <title>Evolutionary Origins and Diversification of the Mycorrhizal Mutualists.</title>
        <authorList>
            <consortium name="DOE Joint Genome Institute"/>
            <consortium name="Mycorrhizal Genomics Consortium"/>
            <person name="Kohler A."/>
            <person name="Kuo A."/>
            <person name="Nagy L.G."/>
            <person name="Floudas D."/>
            <person name="Copeland A."/>
            <person name="Barry K.W."/>
            <person name="Cichocki N."/>
            <person name="Veneault-Fourrey C."/>
            <person name="LaButti K."/>
            <person name="Lindquist E.A."/>
            <person name="Lipzen A."/>
            <person name="Lundell T."/>
            <person name="Morin E."/>
            <person name="Murat C."/>
            <person name="Riley R."/>
            <person name="Ohm R."/>
            <person name="Sun H."/>
            <person name="Tunlid A."/>
            <person name="Henrissat B."/>
            <person name="Grigoriev I.V."/>
            <person name="Hibbett D.S."/>
            <person name="Martin F."/>
        </authorList>
    </citation>
    <scope>NUCLEOTIDE SEQUENCE [LARGE SCALE GENOMIC DNA]</scope>
    <source>
        <strain evidence="5">LaAM-08-1</strain>
    </source>
</reference>
<organism evidence="4 5">
    <name type="scientific">Laccaria amethystina LaAM-08-1</name>
    <dbReference type="NCBI Taxonomy" id="1095629"/>
    <lineage>
        <taxon>Eukaryota</taxon>
        <taxon>Fungi</taxon>
        <taxon>Dikarya</taxon>
        <taxon>Basidiomycota</taxon>
        <taxon>Agaricomycotina</taxon>
        <taxon>Agaricomycetes</taxon>
        <taxon>Agaricomycetidae</taxon>
        <taxon>Agaricales</taxon>
        <taxon>Agaricineae</taxon>
        <taxon>Hydnangiaceae</taxon>
        <taxon>Laccaria</taxon>
    </lineage>
</organism>
<dbReference type="HOGENOM" id="CLU_037286_0_0_1"/>